<dbReference type="Proteomes" id="UP000663844">
    <property type="component" value="Unassembled WGS sequence"/>
</dbReference>
<evidence type="ECO:0000256" key="2">
    <source>
        <dbReference type="ARBA" id="ARBA00022692"/>
    </source>
</evidence>
<protein>
    <recommendedName>
        <fullName evidence="9">G-protein coupled receptors family 1 profile domain-containing protein</fullName>
    </recommendedName>
</protein>
<dbReference type="Pfam" id="PF00001">
    <property type="entry name" value="7tm_1"/>
    <property type="match status" value="1"/>
</dbReference>
<feature type="transmembrane region" description="Helical" evidence="8">
    <location>
        <begin position="292"/>
        <end position="313"/>
    </location>
</feature>
<gene>
    <name evidence="10" type="ORF">JYZ213_LOCUS33406</name>
    <name evidence="12" type="ORF">OKA104_LOCUS28503</name>
    <name evidence="13" type="ORF">OXD698_LOCUS36712</name>
    <name evidence="11" type="ORF">VCS650_LOCUS35562</name>
</gene>
<feature type="transmembrane region" description="Helical" evidence="8">
    <location>
        <begin position="252"/>
        <end position="272"/>
    </location>
</feature>
<dbReference type="EMBL" id="CAJOAY010002767">
    <property type="protein sequence ID" value="CAF3978181.1"/>
    <property type="molecule type" value="Genomic_DNA"/>
</dbReference>
<keyword evidence="7" id="KW-0807">Transducer</keyword>
<dbReference type="GO" id="GO:0004930">
    <property type="term" value="F:G protein-coupled receptor activity"/>
    <property type="evidence" value="ECO:0007669"/>
    <property type="project" value="UniProtKB-KW"/>
</dbReference>
<dbReference type="Proteomes" id="UP000663881">
    <property type="component" value="Unassembled WGS sequence"/>
</dbReference>
<dbReference type="EMBL" id="CAJOAZ010006153">
    <property type="protein sequence ID" value="CAF4125238.1"/>
    <property type="molecule type" value="Genomic_DNA"/>
</dbReference>
<dbReference type="OrthoDB" id="10286678at2759"/>
<feature type="transmembrane region" description="Helical" evidence="8">
    <location>
        <begin position="110"/>
        <end position="129"/>
    </location>
</feature>
<sequence length="364" mass="42028">MNNTTMNSTNIEIDTNNNQIYLIGLINYLNKSISQFGLGIIWIVGNIGSIFTCIVFSQPAFHKSPCAMYFFASSFSQFFVFNFALLTRMLQFGYNIQVVNTVFWFCKIRYYLFYVFVAVSRYNIILASIDRYFASSREALRRQWSSPKIALRLIISNALLWIIIYSQVLIFYDIHNGSCSPQPGSYGTFFSIYISIDSGILPLSIMLIFGLLTVNNVRQNKRLIKPSIANIYDGPVRVSRVSKKDTQLYRMLANQILLFIVLNIFNPCYLLYQASTIYTLKSPLRRAIELFINNASYILVYLGFALTFTNFIVSSGMFRREFQQFIQTKILRRPPLNITPVETPVRSISTTDARNRNNLNKEKL</sequence>
<evidence type="ECO:0000256" key="7">
    <source>
        <dbReference type="ARBA" id="ARBA00023224"/>
    </source>
</evidence>
<feature type="transmembrane region" description="Helical" evidence="8">
    <location>
        <begin position="192"/>
        <end position="214"/>
    </location>
</feature>
<keyword evidence="4" id="KW-0297">G-protein coupled receptor</keyword>
<evidence type="ECO:0000256" key="3">
    <source>
        <dbReference type="ARBA" id="ARBA00022989"/>
    </source>
</evidence>
<dbReference type="Proteomes" id="UP000663845">
    <property type="component" value="Unassembled WGS sequence"/>
</dbReference>
<dbReference type="InterPro" id="IPR000276">
    <property type="entry name" value="GPCR_Rhodpsn"/>
</dbReference>
<evidence type="ECO:0000259" key="9">
    <source>
        <dbReference type="PROSITE" id="PS50262"/>
    </source>
</evidence>
<evidence type="ECO:0000256" key="1">
    <source>
        <dbReference type="ARBA" id="ARBA00004141"/>
    </source>
</evidence>
<dbReference type="SUPFAM" id="SSF81321">
    <property type="entry name" value="Family A G protein-coupled receptor-like"/>
    <property type="match status" value="1"/>
</dbReference>
<dbReference type="PANTHER" id="PTHR24243">
    <property type="entry name" value="G-PROTEIN COUPLED RECEPTOR"/>
    <property type="match status" value="1"/>
</dbReference>
<dbReference type="Gene3D" id="1.20.1070.10">
    <property type="entry name" value="Rhodopsin 7-helix transmembrane proteins"/>
    <property type="match status" value="1"/>
</dbReference>
<feature type="transmembrane region" description="Helical" evidence="8">
    <location>
        <begin position="149"/>
        <end position="172"/>
    </location>
</feature>
<feature type="transmembrane region" description="Helical" evidence="8">
    <location>
        <begin position="36"/>
        <end position="56"/>
    </location>
</feature>
<evidence type="ECO:0000256" key="6">
    <source>
        <dbReference type="ARBA" id="ARBA00023170"/>
    </source>
</evidence>
<evidence type="ECO:0000313" key="11">
    <source>
        <dbReference type="EMBL" id="CAF1383905.1"/>
    </source>
</evidence>
<keyword evidence="5 8" id="KW-0472">Membrane</keyword>
<feature type="domain" description="G-protein coupled receptors family 1 profile" evidence="9">
    <location>
        <begin position="48"/>
        <end position="314"/>
    </location>
</feature>
<evidence type="ECO:0000256" key="4">
    <source>
        <dbReference type="ARBA" id="ARBA00023040"/>
    </source>
</evidence>
<keyword evidence="6" id="KW-0675">Receptor</keyword>
<dbReference type="CDD" id="cd00637">
    <property type="entry name" value="7tm_classA_rhodopsin-like"/>
    <property type="match status" value="1"/>
</dbReference>
<evidence type="ECO:0000256" key="8">
    <source>
        <dbReference type="SAM" id="Phobius"/>
    </source>
</evidence>
<evidence type="ECO:0000313" key="10">
    <source>
        <dbReference type="EMBL" id="CAF1321047.1"/>
    </source>
</evidence>
<keyword evidence="3 8" id="KW-1133">Transmembrane helix</keyword>
<evidence type="ECO:0000313" key="12">
    <source>
        <dbReference type="EMBL" id="CAF3978181.1"/>
    </source>
</evidence>
<feature type="transmembrane region" description="Helical" evidence="8">
    <location>
        <begin position="68"/>
        <end position="90"/>
    </location>
</feature>
<comment type="caution">
    <text evidence="10">The sequence shown here is derived from an EMBL/GenBank/DDBJ whole genome shotgun (WGS) entry which is preliminary data.</text>
</comment>
<dbReference type="InterPro" id="IPR017452">
    <property type="entry name" value="GPCR_Rhodpsn_7TM"/>
</dbReference>
<dbReference type="AlphaFoldDB" id="A0A815F425"/>
<evidence type="ECO:0000313" key="14">
    <source>
        <dbReference type="Proteomes" id="UP000663845"/>
    </source>
</evidence>
<dbReference type="PANTHER" id="PTHR24243:SF230">
    <property type="entry name" value="G-PROTEIN COUPLED RECEPTORS FAMILY 1 PROFILE DOMAIN-CONTAINING PROTEIN"/>
    <property type="match status" value="1"/>
</dbReference>
<dbReference type="EMBL" id="CAJNON010000812">
    <property type="protein sequence ID" value="CAF1383905.1"/>
    <property type="molecule type" value="Genomic_DNA"/>
</dbReference>
<organism evidence="10 14">
    <name type="scientific">Adineta steineri</name>
    <dbReference type="NCBI Taxonomy" id="433720"/>
    <lineage>
        <taxon>Eukaryota</taxon>
        <taxon>Metazoa</taxon>
        <taxon>Spiralia</taxon>
        <taxon>Gnathifera</taxon>
        <taxon>Rotifera</taxon>
        <taxon>Eurotatoria</taxon>
        <taxon>Bdelloidea</taxon>
        <taxon>Adinetida</taxon>
        <taxon>Adinetidae</taxon>
        <taxon>Adineta</taxon>
    </lineage>
</organism>
<reference evidence="10" key="1">
    <citation type="submission" date="2021-02" db="EMBL/GenBank/DDBJ databases">
        <authorList>
            <person name="Nowell W R."/>
        </authorList>
    </citation>
    <scope>NUCLEOTIDE SEQUENCE</scope>
</reference>
<keyword evidence="2 8" id="KW-0812">Transmembrane</keyword>
<dbReference type="EMBL" id="CAJNOG010000630">
    <property type="protein sequence ID" value="CAF1321047.1"/>
    <property type="molecule type" value="Genomic_DNA"/>
</dbReference>
<dbReference type="PROSITE" id="PS50262">
    <property type="entry name" value="G_PROTEIN_RECEP_F1_2"/>
    <property type="match status" value="1"/>
</dbReference>
<comment type="subcellular location">
    <subcellularLocation>
        <location evidence="1">Membrane</location>
        <topology evidence="1">Multi-pass membrane protein</topology>
    </subcellularLocation>
</comment>
<dbReference type="GO" id="GO:0005886">
    <property type="term" value="C:plasma membrane"/>
    <property type="evidence" value="ECO:0007669"/>
    <property type="project" value="TreeGrafter"/>
</dbReference>
<accession>A0A815F425</accession>
<proteinExistence type="predicted"/>
<evidence type="ECO:0000256" key="5">
    <source>
        <dbReference type="ARBA" id="ARBA00023136"/>
    </source>
</evidence>
<dbReference type="Proteomes" id="UP000663891">
    <property type="component" value="Unassembled WGS sequence"/>
</dbReference>
<evidence type="ECO:0000313" key="13">
    <source>
        <dbReference type="EMBL" id="CAF4125238.1"/>
    </source>
</evidence>
<name>A0A815F425_9BILA</name>